<protein>
    <submittedName>
        <fullName evidence="1">Uncharacterized protein</fullName>
    </submittedName>
</protein>
<proteinExistence type="predicted"/>
<evidence type="ECO:0000313" key="1">
    <source>
        <dbReference type="EMBL" id="KAJ8457906.1"/>
    </source>
</evidence>
<accession>A0AAV8PJW7</accession>
<comment type="caution">
    <text evidence="1">The sequence shown here is derived from an EMBL/GenBank/DDBJ whole genome shotgun (WGS) entry which is preliminary data.</text>
</comment>
<dbReference type="AlphaFoldDB" id="A0AAV8PJW7"/>
<evidence type="ECO:0000313" key="2">
    <source>
        <dbReference type="Proteomes" id="UP001222027"/>
    </source>
</evidence>
<dbReference type="EMBL" id="JAQQAF010000009">
    <property type="protein sequence ID" value="KAJ8457906.1"/>
    <property type="molecule type" value="Genomic_DNA"/>
</dbReference>
<sequence length="98" mass="10606">MPTADRAVLHAHPPVIFFFSLLGTVRRRRPEDPPDGAPPHLSFPQALAVRMARRAPRGAVPVDAAWSFLQQFARKCRSHTLPGSGAALSAASTLADNR</sequence>
<organism evidence="1 2">
    <name type="scientific">Ensete ventricosum</name>
    <name type="common">Abyssinian banana</name>
    <name type="synonym">Musa ensete</name>
    <dbReference type="NCBI Taxonomy" id="4639"/>
    <lineage>
        <taxon>Eukaryota</taxon>
        <taxon>Viridiplantae</taxon>
        <taxon>Streptophyta</taxon>
        <taxon>Embryophyta</taxon>
        <taxon>Tracheophyta</taxon>
        <taxon>Spermatophyta</taxon>
        <taxon>Magnoliopsida</taxon>
        <taxon>Liliopsida</taxon>
        <taxon>Zingiberales</taxon>
        <taxon>Musaceae</taxon>
        <taxon>Ensete</taxon>
    </lineage>
</organism>
<dbReference type="Proteomes" id="UP001222027">
    <property type="component" value="Unassembled WGS sequence"/>
</dbReference>
<reference evidence="1 2" key="1">
    <citation type="submission" date="2022-12" db="EMBL/GenBank/DDBJ databases">
        <title>Chromosome-scale assembly of the Ensete ventricosum genome.</title>
        <authorList>
            <person name="Dussert Y."/>
            <person name="Stocks J."/>
            <person name="Wendawek A."/>
            <person name="Woldeyes F."/>
            <person name="Nichols R.A."/>
            <person name="Borrell J.S."/>
        </authorList>
    </citation>
    <scope>NUCLEOTIDE SEQUENCE [LARGE SCALE GENOMIC DNA]</scope>
    <source>
        <strain evidence="2">cv. Maze</strain>
        <tissue evidence="1">Seeds</tissue>
    </source>
</reference>
<gene>
    <name evidence="1" type="ORF">OPV22_030832</name>
</gene>
<name>A0AAV8PJW7_ENSVE</name>
<keyword evidence="2" id="KW-1185">Reference proteome</keyword>